<evidence type="ECO:0000313" key="2">
    <source>
        <dbReference type="EMBL" id="GIL51590.1"/>
    </source>
</evidence>
<evidence type="ECO:0000256" key="1">
    <source>
        <dbReference type="SAM" id="MobiDB-lite"/>
    </source>
</evidence>
<proteinExistence type="predicted"/>
<dbReference type="Proteomes" id="UP000747399">
    <property type="component" value="Unassembled WGS sequence"/>
</dbReference>
<protein>
    <submittedName>
        <fullName evidence="2">Uncharacterized protein</fullName>
    </submittedName>
</protein>
<dbReference type="AlphaFoldDB" id="A0A8J4F0N8"/>
<gene>
    <name evidence="2" type="ORF">Vafri_7429</name>
</gene>
<organism evidence="2 3">
    <name type="scientific">Volvox africanus</name>
    <dbReference type="NCBI Taxonomy" id="51714"/>
    <lineage>
        <taxon>Eukaryota</taxon>
        <taxon>Viridiplantae</taxon>
        <taxon>Chlorophyta</taxon>
        <taxon>core chlorophytes</taxon>
        <taxon>Chlorophyceae</taxon>
        <taxon>CS clade</taxon>
        <taxon>Chlamydomonadales</taxon>
        <taxon>Volvocaceae</taxon>
        <taxon>Volvox</taxon>
    </lineage>
</organism>
<keyword evidence="3" id="KW-1185">Reference proteome</keyword>
<reference evidence="2" key="1">
    <citation type="journal article" date="2021" name="Proc. Natl. Acad. Sci. U.S.A.">
        <title>Three genomes in the algal genus Volvox reveal the fate of a haploid sex-determining region after a transition to homothallism.</title>
        <authorList>
            <person name="Yamamoto K."/>
            <person name="Hamaji T."/>
            <person name="Kawai-Toyooka H."/>
            <person name="Matsuzaki R."/>
            <person name="Takahashi F."/>
            <person name="Nishimura Y."/>
            <person name="Kawachi M."/>
            <person name="Noguchi H."/>
            <person name="Minakuchi Y."/>
            <person name="Umen J.G."/>
            <person name="Toyoda A."/>
            <person name="Nozaki H."/>
        </authorList>
    </citation>
    <scope>NUCLEOTIDE SEQUENCE</scope>
    <source>
        <strain evidence="2">NIES-3780</strain>
    </source>
</reference>
<dbReference type="EMBL" id="BNCO01000011">
    <property type="protein sequence ID" value="GIL51590.1"/>
    <property type="molecule type" value="Genomic_DNA"/>
</dbReference>
<comment type="caution">
    <text evidence="2">The sequence shown here is derived from an EMBL/GenBank/DDBJ whole genome shotgun (WGS) entry which is preliminary data.</text>
</comment>
<accession>A0A8J4F0N8</accession>
<feature type="compositionally biased region" description="Polar residues" evidence="1">
    <location>
        <begin position="131"/>
        <end position="156"/>
    </location>
</feature>
<name>A0A8J4F0N8_9CHLO</name>
<feature type="region of interest" description="Disordered" evidence="1">
    <location>
        <begin position="122"/>
        <end position="156"/>
    </location>
</feature>
<sequence>MAVMTLHGSLCDNSIYDPLVLSHAVLQPTTPAACAASAARPALHSRNRMSTGGGAELIWDWIDKGGRSPKSSLAARDKRSSHALPARSGGDWFCCPDGGRSISGPIIASTPRCNRKKACERSCSSEGRAAGSTTSSFATRSHASGPSTTSLAPGIR</sequence>
<evidence type="ECO:0000313" key="3">
    <source>
        <dbReference type="Proteomes" id="UP000747399"/>
    </source>
</evidence>
<feature type="region of interest" description="Disordered" evidence="1">
    <location>
        <begin position="68"/>
        <end position="90"/>
    </location>
</feature>